<dbReference type="InterPro" id="IPR008207">
    <property type="entry name" value="Sig_transdc_His_kin_Hpt_dom"/>
</dbReference>
<dbReference type="CDD" id="cd16916">
    <property type="entry name" value="HATPase_CheA-like"/>
    <property type="match status" value="1"/>
</dbReference>
<dbReference type="Pfam" id="PF01584">
    <property type="entry name" value="CheW"/>
    <property type="match status" value="2"/>
</dbReference>
<keyword evidence="7" id="KW-0902">Two-component regulatory system</keyword>
<evidence type="ECO:0000256" key="7">
    <source>
        <dbReference type="ARBA" id="ARBA00023012"/>
    </source>
</evidence>
<evidence type="ECO:0000313" key="15">
    <source>
        <dbReference type="Proteomes" id="UP000308054"/>
    </source>
</evidence>
<comment type="catalytic activity">
    <reaction evidence="1">
        <text>ATP + protein L-histidine = ADP + protein N-phospho-L-histidine.</text>
        <dbReference type="EC" id="2.7.13.3"/>
    </reaction>
</comment>
<dbReference type="InterPro" id="IPR004105">
    <property type="entry name" value="CheA-like_dim"/>
</dbReference>
<dbReference type="GO" id="GO:0000155">
    <property type="term" value="F:phosphorelay sensor kinase activity"/>
    <property type="evidence" value="ECO:0007669"/>
    <property type="project" value="InterPro"/>
</dbReference>
<dbReference type="InterPro" id="IPR005467">
    <property type="entry name" value="His_kinase_dom"/>
</dbReference>
<proteinExistence type="predicted"/>
<dbReference type="InterPro" id="IPR002545">
    <property type="entry name" value="CheW-lke_dom"/>
</dbReference>
<evidence type="ECO:0000256" key="6">
    <source>
        <dbReference type="ARBA" id="ARBA00022777"/>
    </source>
</evidence>
<dbReference type="Gene3D" id="2.30.30.40">
    <property type="entry name" value="SH3 Domains"/>
    <property type="match status" value="1"/>
</dbReference>
<dbReference type="Gene3D" id="1.10.287.560">
    <property type="entry name" value="Histidine kinase CheA-like, homodimeric domain"/>
    <property type="match status" value="1"/>
</dbReference>
<dbReference type="InterPro" id="IPR004358">
    <property type="entry name" value="Sig_transdc_His_kin-like_C"/>
</dbReference>
<dbReference type="PANTHER" id="PTHR43395:SF1">
    <property type="entry name" value="CHEMOTAXIS PROTEIN CHEA"/>
    <property type="match status" value="1"/>
</dbReference>
<dbReference type="InterPro" id="IPR036061">
    <property type="entry name" value="CheW-like_dom_sf"/>
</dbReference>
<dbReference type="Gene3D" id="1.20.120.160">
    <property type="entry name" value="HPT domain"/>
    <property type="match status" value="1"/>
</dbReference>
<comment type="function">
    <text evidence="8">Involved in the transmission of sensory signals from the chemoreceptors to the flagellar motors. CheA is autophosphorylated; it can transfer its phosphate group to either CheB or CheY.</text>
</comment>
<evidence type="ECO:0000256" key="2">
    <source>
        <dbReference type="ARBA" id="ARBA00012438"/>
    </source>
</evidence>
<dbReference type="GO" id="GO:0005737">
    <property type="term" value="C:cytoplasm"/>
    <property type="evidence" value="ECO:0007669"/>
    <property type="project" value="InterPro"/>
</dbReference>
<dbReference type="SUPFAM" id="SSF47226">
    <property type="entry name" value="Histidine-containing phosphotransfer domain, HPT domain"/>
    <property type="match status" value="1"/>
</dbReference>
<comment type="caution">
    <text evidence="14">The sequence shown here is derived from an EMBL/GenBank/DDBJ whole genome shotgun (WGS) entry which is preliminary data.</text>
</comment>
<dbReference type="Gene3D" id="2.40.50.180">
    <property type="entry name" value="CheA-289, Domain 4"/>
    <property type="match status" value="1"/>
</dbReference>
<dbReference type="PROSITE" id="PS50851">
    <property type="entry name" value="CHEW"/>
    <property type="match status" value="2"/>
</dbReference>
<sequence>MDELIGEFLGETAESLEVIDNELVKFEADPTDRATLDNIFRLVHTIKGTCGFLGLERLEAIAHAGETLLGKFRDGDLVADSAAVTLVLQSLDRIKDILGNLETAGSEGEGDDSDLISQLEAMSCGETVSAPAPAPEPEPEPEPEPKPGEVSLEDLEAAFQAAPGPEAEDTPQSDEDEIVGYDEALGRPLRPGEVSLAELEAAFQSAPGPELDAHEEPEDVDDADEDEPVAAAPARPAQPAANGGGSRPSTPAPAKAEKGAPRPASTIRVSVDVLESLMTTVSELVLARNQLNQIVRENENSALKTPLQRLTSVTAELQDDVMKTRMQPVGDAWRKLPRIVRDVTQDLGKKIDLVMEGEDTELDRQVLELIKDPLTHMVRNSADHGIEKPADRKAKGKRETGTIRLSAYHEGGAIIIKIADDGAGLDPEKIRAKVLEKGLASESELATMSEQQIQRFIFAAGFSTAAQVTNLSGRGVGMDVVRTNIEQIGGTIDLVSEVGKGTTFSIKIPLTLAIVSALIVTTGDARFAVPQLAVRELVRVGQGSDHKVETMNGARMIRLRERLLPVVGLQDVLGTTGRIESESTAAGYVIIMEAAGRKIGLIVKDVLDTEEIVVKPLSGPLRGLSIYSGATLLGDGSVIMILDPNGVAQEIAHSEDEGVVEAVASDKSSDPSHQRLLLVRAVGRESKAVPVSLITRLEEFKAEDIERADGRHVVQYRGRLLPIVHVGGEQAFKSEGRQPVLVFAEEGKSAGVAVDEILDVIEENLDLQMGSERPGIIGSAILKGEATEVLDIAWHMEQAWAGTPQRKPVSERRAILLVEADAFARRMMAPLLAAAGYDVTVASCLREAREAAQMGADYAALVGDPAALKTLAEEGYWADVPRLGVSDELGFGAGFEGLVAMTRRGDRGGLIAALDRTAGRADVAA</sequence>
<dbReference type="EMBL" id="SRXW01000005">
    <property type="protein sequence ID" value="TGY87538.1"/>
    <property type="molecule type" value="Genomic_DNA"/>
</dbReference>
<dbReference type="PROSITE" id="PS50894">
    <property type="entry name" value="HPT"/>
    <property type="match status" value="1"/>
</dbReference>
<dbReference type="Pfam" id="PF02895">
    <property type="entry name" value="H-kinase_dim"/>
    <property type="match status" value="1"/>
</dbReference>
<dbReference type="GO" id="GO:0006935">
    <property type="term" value="P:chemotaxis"/>
    <property type="evidence" value="ECO:0007669"/>
    <property type="project" value="InterPro"/>
</dbReference>
<keyword evidence="4 9" id="KW-0597">Phosphoprotein</keyword>
<dbReference type="OrthoDB" id="9803176at2"/>
<dbReference type="SUPFAM" id="SSF50341">
    <property type="entry name" value="CheW-like"/>
    <property type="match status" value="2"/>
</dbReference>
<dbReference type="CDD" id="cd00731">
    <property type="entry name" value="CheA_reg"/>
    <property type="match status" value="1"/>
</dbReference>
<evidence type="ECO:0000259" key="11">
    <source>
        <dbReference type="PROSITE" id="PS50109"/>
    </source>
</evidence>
<evidence type="ECO:0000256" key="3">
    <source>
        <dbReference type="ARBA" id="ARBA00021495"/>
    </source>
</evidence>
<dbReference type="SMART" id="SM00073">
    <property type="entry name" value="HPT"/>
    <property type="match status" value="1"/>
</dbReference>
<dbReference type="PRINTS" id="PR00344">
    <property type="entry name" value="BCTRLSENSOR"/>
</dbReference>
<gene>
    <name evidence="14" type="ORF">E5163_13965</name>
</gene>
<dbReference type="PROSITE" id="PS50109">
    <property type="entry name" value="HIS_KIN"/>
    <property type="match status" value="1"/>
</dbReference>
<dbReference type="EC" id="2.7.13.3" evidence="2"/>
<dbReference type="InterPro" id="IPR036097">
    <property type="entry name" value="HisK_dim/P_sf"/>
</dbReference>
<evidence type="ECO:0000256" key="9">
    <source>
        <dbReference type="PROSITE-ProRule" id="PRU00110"/>
    </source>
</evidence>
<dbReference type="FunFam" id="3.30.565.10:FF:000016">
    <property type="entry name" value="Chemotaxis protein CheA, putative"/>
    <property type="match status" value="1"/>
</dbReference>
<evidence type="ECO:0000259" key="12">
    <source>
        <dbReference type="PROSITE" id="PS50851"/>
    </source>
</evidence>
<feature type="region of interest" description="Disordered" evidence="10">
    <location>
        <begin position="207"/>
        <end position="264"/>
    </location>
</feature>
<reference evidence="14 15" key="1">
    <citation type="journal article" date="2017" name="Int. J. Syst. Evol. Microbiol.">
        <title>Marinicauda algicola sp. nov., isolated from a marine red alga Rhodosorus marinus.</title>
        <authorList>
            <person name="Jeong S.E."/>
            <person name="Jeon S.H."/>
            <person name="Chun B.H."/>
            <person name="Kim D.W."/>
            <person name="Jeon C.O."/>
        </authorList>
    </citation>
    <scope>NUCLEOTIDE SEQUENCE [LARGE SCALE GENOMIC DNA]</scope>
    <source>
        <strain evidence="14 15">JCM 31718</strain>
    </source>
</reference>
<dbReference type="Pfam" id="PF02518">
    <property type="entry name" value="HATPase_c"/>
    <property type="match status" value="1"/>
</dbReference>
<dbReference type="SUPFAM" id="SSF52172">
    <property type="entry name" value="CheY-like"/>
    <property type="match status" value="1"/>
</dbReference>
<name>A0A4S2GXB9_9PROT</name>
<dbReference type="SUPFAM" id="SSF55874">
    <property type="entry name" value="ATPase domain of HSP90 chaperone/DNA topoisomerase II/histidine kinase"/>
    <property type="match status" value="1"/>
</dbReference>
<accession>A0A4S2GXB9</accession>
<dbReference type="InterPro" id="IPR037006">
    <property type="entry name" value="CheA-like_homodim_sf"/>
</dbReference>
<dbReference type="SMART" id="SM01231">
    <property type="entry name" value="H-kinase_dim"/>
    <property type="match status" value="1"/>
</dbReference>
<dbReference type="Gene3D" id="3.30.565.10">
    <property type="entry name" value="Histidine kinase-like ATPase, C-terminal domain"/>
    <property type="match status" value="1"/>
</dbReference>
<dbReference type="InterPro" id="IPR051315">
    <property type="entry name" value="Bact_Chemotaxis_CheA"/>
</dbReference>
<evidence type="ECO:0000256" key="5">
    <source>
        <dbReference type="ARBA" id="ARBA00022679"/>
    </source>
</evidence>
<dbReference type="AlphaFoldDB" id="A0A4S2GXB9"/>
<dbReference type="SUPFAM" id="SSF47384">
    <property type="entry name" value="Homodimeric domain of signal transducing histidine kinase"/>
    <property type="match status" value="1"/>
</dbReference>
<evidence type="ECO:0000313" key="14">
    <source>
        <dbReference type="EMBL" id="TGY87538.1"/>
    </source>
</evidence>
<dbReference type="Proteomes" id="UP000308054">
    <property type="component" value="Unassembled WGS sequence"/>
</dbReference>
<feature type="domain" description="CheW-like" evidence="12">
    <location>
        <begin position="674"/>
        <end position="801"/>
    </location>
</feature>
<dbReference type="InterPro" id="IPR011006">
    <property type="entry name" value="CheY-like_superfamily"/>
</dbReference>
<protein>
    <recommendedName>
        <fullName evidence="3">Chemotaxis protein CheA</fullName>
        <ecNumber evidence="2">2.7.13.3</ecNumber>
    </recommendedName>
</protein>
<dbReference type="CDD" id="cd00088">
    <property type="entry name" value="HPT"/>
    <property type="match status" value="1"/>
</dbReference>
<feature type="compositionally biased region" description="Low complexity" evidence="10">
    <location>
        <begin position="229"/>
        <end position="241"/>
    </location>
</feature>
<dbReference type="RefSeq" id="WP_135997061.1">
    <property type="nucleotide sequence ID" value="NZ_CP071057.1"/>
</dbReference>
<dbReference type="SMART" id="SM00260">
    <property type="entry name" value="CheW"/>
    <property type="match status" value="2"/>
</dbReference>
<feature type="domain" description="Histidine kinase" evidence="11">
    <location>
        <begin position="272"/>
        <end position="512"/>
    </location>
</feature>
<dbReference type="PANTHER" id="PTHR43395">
    <property type="entry name" value="SENSOR HISTIDINE KINASE CHEA"/>
    <property type="match status" value="1"/>
</dbReference>
<evidence type="ECO:0000256" key="8">
    <source>
        <dbReference type="ARBA" id="ARBA00035100"/>
    </source>
</evidence>
<keyword evidence="5" id="KW-0808">Transferase</keyword>
<evidence type="ECO:0000256" key="4">
    <source>
        <dbReference type="ARBA" id="ARBA00022553"/>
    </source>
</evidence>
<evidence type="ECO:0000259" key="13">
    <source>
        <dbReference type="PROSITE" id="PS50894"/>
    </source>
</evidence>
<feature type="compositionally biased region" description="Acidic residues" evidence="10">
    <location>
        <begin position="213"/>
        <end position="228"/>
    </location>
</feature>
<dbReference type="InterPro" id="IPR003594">
    <property type="entry name" value="HATPase_dom"/>
</dbReference>
<dbReference type="SMART" id="SM00387">
    <property type="entry name" value="HATPase_c"/>
    <property type="match status" value="1"/>
</dbReference>
<evidence type="ECO:0000256" key="1">
    <source>
        <dbReference type="ARBA" id="ARBA00000085"/>
    </source>
</evidence>
<keyword evidence="6 14" id="KW-0418">Kinase</keyword>
<organism evidence="14 15">
    <name type="scientific">Marinicauda algicola</name>
    <dbReference type="NCBI Taxonomy" id="2029849"/>
    <lineage>
        <taxon>Bacteria</taxon>
        <taxon>Pseudomonadati</taxon>
        <taxon>Pseudomonadota</taxon>
        <taxon>Alphaproteobacteria</taxon>
        <taxon>Maricaulales</taxon>
        <taxon>Maricaulaceae</taxon>
        <taxon>Marinicauda</taxon>
    </lineage>
</organism>
<feature type="modified residue" description="Phosphohistidine" evidence="9">
    <location>
        <position position="44"/>
    </location>
</feature>
<dbReference type="InterPro" id="IPR036641">
    <property type="entry name" value="HPT_dom_sf"/>
</dbReference>
<feature type="domain" description="CheW-like" evidence="12">
    <location>
        <begin position="514"/>
        <end position="653"/>
    </location>
</feature>
<feature type="region of interest" description="Disordered" evidence="10">
    <location>
        <begin position="126"/>
        <end position="149"/>
    </location>
</feature>
<dbReference type="InterPro" id="IPR036890">
    <property type="entry name" value="HATPase_C_sf"/>
</dbReference>
<evidence type="ECO:0000256" key="10">
    <source>
        <dbReference type="SAM" id="MobiDB-lite"/>
    </source>
</evidence>
<feature type="domain" description="HPt" evidence="13">
    <location>
        <begin position="1"/>
        <end position="101"/>
    </location>
</feature>
<dbReference type="Pfam" id="PF01627">
    <property type="entry name" value="Hpt"/>
    <property type="match status" value="1"/>
</dbReference>
<keyword evidence="15" id="KW-1185">Reference proteome</keyword>